<feature type="domain" description="Thioester reductase (TE)" evidence="1">
    <location>
        <begin position="8"/>
        <end position="241"/>
    </location>
</feature>
<dbReference type="AlphaFoldDB" id="A0A410MCK3"/>
<dbReference type="PANTHER" id="PTHR11011">
    <property type="entry name" value="MALE STERILITY PROTEIN 2-RELATED"/>
    <property type="match status" value="1"/>
</dbReference>
<dbReference type="Pfam" id="PF07993">
    <property type="entry name" value="NAD_binding_4"/>
    <property type="match status" value="1"/>
</dbReference>
<name>A0A410MCK3_9BACI</name>
<proteinExistence type="predicted"/>
<dbReference type="InterPro" id="IPR013120">
    <property type="entry name" value="FAR_NAD-bd"/>
</dbReference>
<gene>
    <name evidence="2" type="ORF">HLI_09630</name>
</gene>
<dbReference type="SUPFAM" id="SSF51735">
    <property type="entry name" value="NAD(P)-binding Rossmann-fold domains"/>
    <property type="match status" value="1"/>
</dbReference>
<dbReference type="OrthoDB" id="9807212at2"/>
<sequence>MKNIYLFTGFPGYLASELVKELFDQPHHIEKIYLLYLEPMEERARDQIKEWEKCTSIDLEKVHLIKGDITELQMGLEPSLSQNLQKSVTHVFHLAALYDLAIPLSAAWKVNVQGTRVVNRWLENCLNLNRYIYFSTAYVSGKREGHISEEDLLHTEGFKNHYEFTKYEAERLVKEVQPHIPTTVIRPGIVVGHTESGITAKFDGPYFILNLLDVLKHSPILPYFGKGEAKVNLVPLDYVIASTIHFAHSPESSGKTYHLTDPNPYTAKAIYQRLCELHVHKKPHLTLPISIARQSLKIKTLRQQLKIQKEALDYFLCQSEYDCTQTMKDLNGTPISCPDLFTYTNNLVSYYQTQKKNPDKHVSIF</sequence>
<dbReference type="Proteomes" id="UP000287756">
    <property type="component" value="Chromosome"/>
</dbReference>
<dbReference type="InterPro" id="IPR036291">
    <property type="entry name" value="NAD(P)-bd_dom_sf"/>
</dbReference>
<dbReference type="CDD" id="cd05263">
    <property type="entry name" value="MupV_like_SDR_e"/>
    <property type="match status" value="1"/>
</dbReference>
<dbReference type="RefSeq" id="WP_128524745.1">
    <property type="nucleotide sequence ID" value="NZ_CANLVY010000010.1"/>
</dbReference>
<organism evidence="2 3">
    <name type="scientific">Halobacillus litoralis</name>
    <dbReference type="NCBI Taxonomy" id="45668"/>
    <lineage>
        <taxon>Bacteria</taxon>
        <taxon>Bacillati</taxon>
        <taxon>Bacillota</taxon>
        <taxon>Bacilli</taxon>
        <taxon>Bacillales</taxon>
        <taxon>Bacillaceae</taxon>
        <taxon>Halobacillus</taxon>
    </lineage>
</organism>
<dbReference type="Gene3D" id="3.40.50.720">
    <property type="entry name" value="NAD(P)-binding Rossmann-like Domain"/>
    <property type="match status" value="1"/>
</dbReference>
<dbReference type="InterPro" id="IPR026055">
    <property type="entry name" value="FAR"/>
</dbReference>
<dbReference type="EMBL" id="CP026118">
    <property type="protein sequence ID" value="QAS52459.1"/>
    <property type="molecule type" value="Genomic_DNA"/>
</dbReference>
<evidence type="ECO:0000259" key="1">
    <source>
        <dbReference type="Pfam" id="PF07993"/>
    </source>
</evidence>
<protein>
    <submittedName>
        <fullName evidence="2">3-beta hydroxysteroid dehydrogenase</fullName>
    </submittedName>
</protein>
<dbReference type="KEGG" id="hli:HLI_09630"/>
<evidence type="ECO:0000313" key="2">
    <source>
        <dbReference type="EMBL" id="QAS52459.1"/>
    </source>
</evidence>
<reference evidence="2 3" key="1">
    <citation type="submission" date="2018-01" db="EMBL/GenBank/DDBJ databases">
        <title>The whole genome sequencing and assembly of Halobacillus litoralis ERB031 strain.</title>
        <authorList>
            <person name="Lee S.-J."/>
            <person name="Park M.-K."/>
            <person name="Kim J.-Y."/>
            <person name="Lee Y.-J."/>
            <person name="Yi H."/>
            <person name="Bahn Y.-S."/>
            <person name="Kim J.F."/>
            <person name="Lee D.-W."/>
        </authorList>
    </citation>
    <scope>NUCLEOTIDE SEQUENCE [LARGE SCALE GENOMIC DNA]</scope>
    <source>
        <strain evidence="2 3">ERB 031</strain>
    </source>
</reference>
<dbReference type="GO" id="GO:0080019">
    <property type="term" value="F:alcohol-forming very long-chain fatty acyl-CoA reductase activity"/>
    <property type="evidence" value="ECO:0007669"/>
    <property type="project" value="InterPro"/>
</dbReference>
<accession>A0A410MCK3</accession>
<dbReference type="GO" id="GO:0035336">
    <property type="term" value="P:long-chain fatty-acyl-CoA metabolic process"/>
    <property type="evidence" value="ECO:0007669"/>
    <property type="project" value="TreeGrafter"/>
</dbReference>
<evidence type="ECO:0000313" key="3">
    <source>
        <dbReference type="Proteomes" id="UP000287756"/>
    </source>
</evidence>
<dbReference type="PANTHER" id="PTHR11011:SF45">
    <property type="entry name" value="FATTY ACYL-COA REDUCTASE CG8306-RELATED"/>
    <property type="match status" value="1"/>
</dbReference>